<evidence type="ECO:0000256" key="5">
    <source>
        <dbReference type="SAM" id="Phobius"/>
    </source>
</evidence>
<comment type="subcellular location">
    <subcellularLocation>
        <location evidence="1">Membrane</location>
        <topology evidence="1">Multi-pass membrane protein</topology>
    </subcellularLocation>
</comment>
<feature type="transmembrane region" description="Helical" evidence="5">
    <location>
        <begin position="86"/>
        <end position="113"/>
    </location>
</feature>
<evidence type="ECO:0000256" key="3">
    <source>
        <dbReference type="ARBA" id="ARBA00022989"/>
    </source>
</evidence>
<sequence>MDDQSADVEGSEKPKLFKRVPTSVQTMDNVPDDFDPFDPELRAELRSQYYQCKRWGTPFIEYPDCMEDAFKNGPKFCQKIAPATPYLVDIVMLIYQLGTCSCYIIFISSNIAQVADRYGIHLHERVWMCIILIPIMLMNLIRDLHYLAPISTAGNFAFVLSMFVIYYYLFGYDGSAFSKYRFVLKLRLSLQTPTVSTSTNVSGCASSSSPSCSIFLQVADTYGIHLHERVWMCIILIPIMLLNLIRDLHYLAPVSTAGNFAFVLSMFVIYYYLFGYDGSAFSNASERPLVVWPPTRWPLFIGTSCFALESIAIVVKIEHHMKEPKKFRQPFGVFNIGIFLTAMLFAITGLCGYMKYGNDAQSSITLNIASDQKLAQVVKLLYALVVFFTYPLQNFVPLELLWVNYIKQHMIQYSERKKLIVEYVFRELIVLITWAFAMVIPHLDLLISLFGAFCLASLGIIFPATIHILVLRHERIGFGFLNWVLFKDIFLIAFGLFVMVSGTVISLMDIFTAIQEDFHPKTQVLS</sequence>
<evidence type="ECO:0000256" key="2">
    <source>
        <dbReference type="ARBA" id="ARBA00022692"/>
    </source>
</evidence>
<dbReference type="AlphaFoldDB" id="A0A3Q0JF60"/>
<protein>
    <submittedName>
        <fullName evidence="8">Proton-coupled amino acid transporter-like protein CG1139</fullName>
    </submittedName>
</protein>
<evidence type="ECO:0000256" key="4">
    <source>
        <dbReference type="ARBA" id="ARBA00023136"/>
    </source>
</evidence>
<feature type="transmembrane region" description="Helical" evidence="5">
    <location>
        <begin position="229"/>
        <end position="245"/>
    </location>
</feature>
<dbReference type="KEGG" id="dci:103520059"/>
<feature type="transmembrane region" description="Helical" evidence="5">
    <location>
        <begin position="423"/>
        <end position="440"/>
    </location>
</feature>
<dbReference type="GeneID" id="103520059"/>
<feature type="transmembrane region" description="Helical" evidence="5">
    <location>
        <begin position="380"/>
        <end position="402"/>
    </location>
</feature>
<keyword evidence="2 5" id="KW-0812">Transmembrane</keyword>
<dbReference type="PaxDb" id="121845-A0A3Q0JF60"/>
<keyword evidence="3 5" id="KW-1133">Transmembrane helix</keyword>
<feature type="domain" description="Amino acid transporter transmembrane" evidence="6">
    <location>
        <begin position="214"/>
        <end position="506"/>
    </location>
</feature>
<feature type="transmembrane region" description="Helical" evidence="5">
    <location>
        <begin position="153"/>
        <end position="170"/>
    </location>
</feature>
<name>A0A3Q0JF60_DIACI</name>
<dbReference type="Proteomes" id="UP000079169">
    <property type="component" value="Unplaced"/>
</dbReference>
<evidence type="ECO:0000313" key="7">
    <source>
        <dbReference type="Proteomes" id="UP000079169"/>
    </source>
</evidence>
<dbReference type="GO" id="GO:0015179">
    <property type="term" value="F:L-amino acid transmembrane transporter activity"/>
    <property type="evidence" value="ECO:0007669"/>
    <property type="project" value="TreeGrafter"/>
</dbReference>
<dbReference type="PANTHER" id="PTHR22950:SF349">
    <property type="entry name" value="AMINO ACID TRANSPORTER TRANSMEMBRANE DOMAIN-CONTAINING PROTEIN"/>
    <property type="match status" value="1"/>
</dbReference>
<dbReference type="GO" id="GO:0005774">
    <property type="term" value="C:vacuolar membrane"/>
    <property type="evidence" value="ECO:0007669"/>
    <property type="project" value="TreeGrafter"/>
</dbReference>
<feature type="transmembrane region" description="Helical" evidence="5">
    <location>
        <begin position="125"/>
        <end position="141"/>
    </location>
</feature>
<dbReference type="RefSeq" id="XP_026687122.1">
    <property type="nucleotide sequence ID" value="XM_026831321.1"/>
</dbReference>
<accession>A0A3Q0JF60</accession>
<feature type="transmembrane region" description="Helical" evidence="5">
    <location>
        <begin position="257"/>
        <end position="276"/>
    </location>
</feature>
<evidence type="ECO:0000256" key="1">
    <source>
        <dbReference type="ARBA" id="ARBA00004141"/>
    </source>
</evidence>
<feature type="transmembrane region" description="Helical" evidence="5">
    <location>
        <begin position="296"/>
        <end position="315"/>
    </location>
</feature>
<feature type="domain" description="Amino acid transporter transmembrane" evidence="6">
    <location>
        <begin position="82"/>
        <end position="169"/>
    </location>
</feature>
<dbReference type="PANTHER" id="PTHR22950">
    <property type="entry name" value="AMINO ACID TRANSPORTER"/>
    <property type="match status" value="1"/>
</dbReference>
<gene>
    <name evidence="8" type="primary">LOC103520059</name>
</gene>
<proteinExistence type="predicted"/>
<dbReference type="InterPro" id="IPR013057">
    <property type="entry name" value="AA_transpt_TM"/>
</dbReference>
<keyword evidence="4 5" id="KW-0472">Membrane</keyword>
<dbReference type="STRING" id="121845.A0A3Q0JF60"/>
<feature type="transmembrane region" description="Helical" evidence="5">
    <location>
        <begin position="336"/>
        <end position="356"/>
    </location>
</feature>
<organism evidence="7 8">
    <name type="scientific">Diaphorina citri</name>
    <name type="common">Asian citrus psyllid</name>
    <dbReference type="NCBI Taxonomy" id="121845"/>
    <lineage>
        <taxon>Eukaryota</taxon>
        <taxon>Metazoa</taxon>
        <taxon>Ecdysozoa</taxon>
        <taxon>Arthropoda</taxon>
        <taxon>Hexapoda</taxon>
        <taxon>Insecta</taxon>
        <taxon>Pterygota</taxon>
        <taxon>Neoptera</taxon>
        <taxon>Paraneoptera</taxon>
        <taxon>Hemiptera</taxon>
        <taxon>Sternorrhyncha</taxon>
        <taxon>Psylloidea</taxon>
        <taxon>Psyllidae</taxon>
        <taxon>Diaphorininae</taxon>
        <taxon>Diaphorina</taxon>
    </lineage>
</organism>
<feature type="transmembrane region" description="Helical" evidence="5">
    <location>
        <begin position="446"/>
        <end position="470"/>
    </location>
</feature>
<dbReference type="Pfam" id="PF01490">
    <property type="entry name" value="Aa_trans"/>
    <property type="match status" value="2"/>
</dbReference>
<evidence type="ECO:0000259" key="6">
    <source>
        <dbReference type="Pfam" id="PF01490"/>
    </source>
</evidence>
<evidence type="ECO:0000313" key="8">
    <source>
        <dbReference type="RefSeq" id="XP_026687122.1"/>
    </source>
</evidence>
<keyword evidence="7" id="KW-1185">Reference proteome</keyword>
<reference evidence="8" key="1">
    <citation type="submission" date="2025-08" db="UniProtKB">
        <authorList>
            <consortium name="RefSeq"/>
        </authorList>
    </citation>
    <scope>IDENTIFICATION</scope>
</reference>